<dbReference type="InterPro" id="IPR007372">
    <property type="entry name" value="Lipid/polyisoprenoid-bd_YceI"/>
</dbReference>
<dbReference type="SUPFAM" id="SSF101874">
    <property type="entry name" value="YceI-like"/>
    <property type="match status" value="1"/>
</dbReference>
<dbReference type="Proteomes" id="UP000184532">
    <property type="component" value="Unassembled WGS sequence"/>
</dbReference>
<feature type="domain" description="Lipid/polyisoprenoid-binding YceI-like" evidence="1">
    <location>
        <begin position="63"/>
        <end position="183"/>
    </location>
</feature>
<gene>
    <name evidence="2" type="ORF">SAMN04488116_1322</name>
</gene>
<proteinExistence type="predicted"/>
<dbReference type="Gene3D" id="2.40.128.110">
    <property type="entry name" value="Lipid/polyisoprenoid-binding, YceI-like"/>
    <property type="match status" value="1"/>
</dbReference>
<dbReference type="EMBL" id="FQWL01000002">
    <property type="protein sequence ID" value="SHG46337.1"/>
    <property type="molecule type" value="Genomic_DNA"/>
</dbReference>
<reference evidence="3" key="1">
    <citation type="submission" date="2016-11" db="EMBL/GenBank/DDBJ databases">
        <authorList>
            <person name="Varghese N."/>
            <person name="Submissions S."/>
        </authorList>
    </citation>
    <scope>NUCLEOTIDE SEQUENCE [LARGE SCALE GENOMIC DNA]</scope>
    <source>
        <strain evidence="3">DSM 22638</strain>
    </source>
</reference>
<dbReference type="STRING" id="570519.SAMN04488116_1322"/>
<evidence type="ECO:0000313" key="3">
    <source>
        <dbReference type="Proteomes" id="UP000184532"/>
    </source>
</evidence>
<evidence type="ECO:0000313" key="2">
    <source>
        <dbReference type="EMBL" id="SHG46337.1"/>
    </source>
</evidence>
<evidence type="ECO:0000259" key="1">
    <source>
        <dbReference type="Pfam" id="PF04264"/>
    </source>
</evidence>
<accession>A0A1M5K0K6</accession>
<organism evidence="2 3">
    <name type="scientific">Flagellimonas flava</name>
    <dbReference type="NCBI Taxonomy" id="570519"/>
    <lineage>
        <taxon>Bacteria</taxon>
        <taxon>Pseudomonadati</taxon>
        <taxon>Bacteroidota</taxon>
        <taxon>Flavobacteriia</taxon>
        <taxon>Flavobacteriales</taxon>
        <taxon>Flavobacteriaceae</taxon>
        <taxon>Flagellimonas</taxon>
    </lineage>
</organism>
<dbReference type="Pfam" id="PF04264">
    <property type="entry name" value="YceI"/>
    <property type="match status" value="1"/>
</dbReference>
<sequence>MPKQMLKGVLGFVLVFLGLIGVNAQEKYIDKNGIIIFEASEKLFEEVKATNETVTTIFDAQTNDIASLALVKAFRFKNALMQEHFNENYAESDSYPKAIFKGKLVDFKLEELQTESSKVNLKGKLAFHGKDKEIETIVTVQRAGDKLAILGDFIVTPADFDIKIPKIVRNKIAKEVQVKIDFKLAKK</sequence>
<keyword evidence="3" id="KW-1185">Reference proteome</keyword>
<dbReference type="RefSeq" id="WP_245812792.1">
    <property type="nucleotide sequence ID" value="NZ_FQWL01000002.1"/>
</dbReference>
<dbReference type="AlphaFoldDB" id="A0A1M5K0K6"/>
<protein>
    <submittedName>
        <fullName evidence="2">YceI-like domain-containing protein</fullName>
    </submittedName>
</protein>
<dbReference type="InterPro" id="IPR036761">
    <property type="entry name" value="TTHA0802/YceI-like_sf"/>
</dbReference>
<name>A0A1M5K0K6_9FLAO</name>